<dbReference type="PROSITE" id="PS50864">
    <property type="entry name" value="SAND"/>
    <property type="match status" value="1"/>
</dbReference>
<dbReference type="InterPro" id="IPR019787">
    <property type="entry name" value="Znf_PHD-finger"/>
</dbReference>
<gene>
    <name evidence="11" type="primary">LOC109373817</name>
</gene>
<dbReference type="InterPro" id="IPR011011">
    <property type="entry name" value="Znf_FYVE_PHD"/>
</dbReference>
<dbReference type="AlphaFoldDB" id="A0A8B7Q538"/>
<name>A0A8B7Q538_HIPAR</name>
<dbReference type="SUPFAM" id="SSF57903">
    <property type="entry name" value="FYVE/PHD zinc finger"/>
    <property type="match status" value="1"/>
</dbReference>
<evidence type="ECO:0000256" key="4">
    <source>
        <dbReference type="ARBA" id="ARBA00022833"/>
    </source>
</evidence>
<keyword evidence="4" id="KW-0862">Zinc</keyword>
<dbReference type="Gene3D" id="1.20.920.10">
    <property type="entry name" value="Bromodomain-like"/>
    <property type="match status" value="1"/>
</dbReference>
<accession>A0A8B7Q538</accession>
<dbReference type="InterPro" id="IPR010919">
    <property type="entry name" value="SAND-like_dom_sf"/>
</dbReference>
<evidence type="ECO:0000256" key="5">
    <source>
        <dbReference type="ARBA" id="ARBA00023117"/>
    </source>
</evidence>
<dbReference type="Gene3D" id="3.30.40.10">
    <property type="entry name" value="Zinc/RING finger domain, C3HC4 (zinc finger)"/>
    <property type="match status" value="1"/>
</dbReference>
<evidence type="ECO:0000313" key="11">
    <source>
        <dbReference type="RefSeq" id="XP_019483556.1"/>
    </source>
</evidence>
<dbReference type="SMART" id="SM00249">
    <property type="entry name" value="PHD"/>
    <property type="match status" value="1"/>
</dbReference>
<dbReference type="Pfam" id="PF01342">
    <property type="entry name" value="SAND"/>
    <property type="match status" value="1"/>
</dbReference>
<keyword evidence="2" id="KW-0479">Metal-binding</keyword>
<dbReference type="InterPro" id="IPR000770">
    <property type="entry name" value="SAND_dom"/>
</dbReference>
<dbReference type="PROSITE" id="PS50016">
    <property type="entry name" value="ZF_PHD_2"/>
    <property type="match status" value="1"/>
</dbReference>
<feature type="domain" description="PHD-type" evidence="8">
    <location>
        <begin position="110"/>
        <end position="156"/>
    </location>
</feature>
<keyword evidence="10" id="KW-1185">Reference proteome</keyword>
<dbReference type="PROSITE" id="PS01359">
    <property type="entry name" value="ZF_PHD_1"/>
    <property type="match status" value="1"/>
</dbReference>
<evidence type="ECO:0000256" key="6">
    <source>
        <dbReference type="ARBA" id="ARBA00023125"/>
    </source>
</evidence>
<dbReference type="InterPro" id="IPR036427">
    <property type="entry name" value="Bromodomain-like_sf"/>
</dbReference>
<dbReference type="GO" id="GO:0008270">
    <property type="term" value="F:zinc ion binding"/>
    <property type="evidence" value="ECO:0007669"/>
    <property type="project" value="UniProtKB-KW"/>
</dbReference>
<dbReference type="GO" id="GO:0000981">
    <property type="term" value="F:DNA-binding transcription factor activity, RNA polymerase II-specific"/>
    <property type="evidence" value="ECO:0007669"/>
    <property type="project" value="TreeGrafter"/>
</dbReference>
<proteinExistence type="predicted"/>
<dbReference type="KEGG" id="hai:109373817"/>
<keyword evidence="5" id="KW-0103">Bromodomain</keyword>
<evidence type="ECO:0000259" key="9">
    <source>
        <dbReference type="PROSITE" id="PS50864"/>
    </source>
</evidence>
<reference evidence="11" key="1">
    <citation type="submission" date="2025-08" db="UniProtKB">
        <authorList>
            <consortium name="RefSeq"/>
        </authorList>
    </citation>
    <scope>IDENTIFICATION</scope>
    <source>
        <tissue evidence="11">Muscle</tissue>
    </source>
</reference>
<dbReference type="Pfam" id="PF00628">
    <property type="entry name" value="PHD"/>
    <property type="match status" value="1"/>
</dbReference>
<dbReference type="OrthoDB" id="1870062at2759"/>
<dbReference type="InterPro" id="IPR043563">
    <property type="entry name" value="Sp110/Sp140/Sp140L-like"/>
</dbReference>
<dbReference type="SUPFAM" id="SSF63763">
    <property type="entry name" value="SAND domain-like"/>
    <property type="match status" value="1"/>
</dbReference>
<dbReference type="Proteomes" id="UP000694851">
    <property type="component" value="Unplaced"/>
</dbReference>
<dbReference type="GeneID" id="109373817"/>
<protein>
    <submittedName>
        <fullName evidence="11">Nuclear body protein SP140-like protein</fullName>
    </submittedName>
</protein>
<dbReference type="GO" id="GO:0031981">
    <property type="term" value="C:nuclear lumen"/>
    <property type="evidence" value="ECO:0007669"/>
    <property type="project" value="UniProtKB-ARBA"/>
</dbReference>
<dbReference type="PANTHER" id="PTHR46386">
    <property type="entry name" value="NUCLEAR BODY PROTEIN SP140"/>
    <property type="match status" value="1"/>
</dbReference>
<keyword evidence="6" id="KW-0238">DNA-binding</keyword>
<evidence type="ECO:0000256" key="7">
    <source>
        <dbReference type="PROSITE-ProRule" id="PRU00146"/>
    </source>
</evidence>
<dbReference type="InterPro" id="IPR013083">
    <property type="entry name" value="Znf_RING/FYVE/PHD"/>
</dbReference>
<evidence type="ECO:0000259" key="8">
    <source>
        <dbReference type="PROSITE" id="PS50016"/>
    </source>
</evidence>
<feature type="domain" description="SAND" evidence="9">
    <location>
        <begin position="14"/>
        <end position="95"/>
    </location>
</feature>
<evidence type="ECO:0000313" key="10">
    <source>
        <dbReference type="Proteomes" id="UP000694851"/>
    </source>
</evidence>
<dbReference type="InterPro" id="IPR019786">
    <property type="entry name" value="Zinc_finger_PHD-type_CS"/>
</dbReference>
<dbReference type="SMART" id="SM00258">
    <property type="entry name" value="SAND"/>
    <property type="match status" value="1"/>
</dbReference>
<dbReference type="GO" id="GO:0003677">
    <property type="term" value="F:DNA binding"/>
    <property type="evidence" value="ECO:0007669"/>
    <property type="project" value="UniProtKB-KW"/>
</dbReference>
<dbReference type="Gene3D" id="3.10.390.10">
    <property type="entry name" value="SAND domain-like"/>
    <property type="match status" value="1"/>
</dbReference>
<dbReference type="FunFam" id="3.30.40.10:FF:000294">
    <property type="entry name" value="Nuclear autoantigen Sp-100"/>
    <property type="match status" value="1"/>
</dbReference>
<sequence length="277" mass="32354">MKKLSLSGRRTHTEENVDFRSDILPVTCGEMKGYLIKRKLERGGTVKFIRGEDGKWFTPREFEVAGGYENSSNWKLSVRCGGRTLKTLMEEGYLPVPPKTHNRKNEEENSYICEVCQDAGKLFCCGTCSKYFHEKCHIPPVKTESKSWSCTFCMMKKYSRSQECHRESEVLKRQMGPEEQLKCEFLLMELYRHLEGSKFKKIPHDNYIEVASQCLKELDMLANIKRKLNERSYPQVKGCVREVIQIFQSNTQSTNHNDSDQPQEKFKKNFKEIFSVQ</sequence>
<dbReference type="InterPro" id="IPR001965">
    <property type="entry name" value="Znf_PHD"/>
</dbReference>
<keyword evidence="1" id="KW-0597">Phosphoprotein</keyword>
<keyword evidence="3 7" id="KW-0863">Zinc-finger</keyword>
<evidence type="ECO:0000256" key="2">
    <source>
        <dbReference type="ARBA" id="ARBA00022723"/>
    </source>
</evidence>
<dbReference type="CDD" id="cd15626">
    <property type="entry name" value="PHD_SP110_140"/>
    <property type="match status" value="1"/>
</dbReference>
<evidence type="ECO:0000256" key="3">
    <source>
        <dbReference type="ARBA" id="ARBA00022771"/>
    </source>
</evidence>
<dbReference type="RefSeq" id="XP_019483556.1">
    <property type="nucleotide sequence ID" value="XM_019628011.1"/>
</dbReference>
<evidence type="ECO:0000256" key="1">
    <source>
        <dbReference type="ARBA" id="ARBA00022553"/>
    </source>
</evidence>
<dbReference type="PANTHER" id="PTHR46386:SF8">
    <property type="entry name" value="NUCLEAR BODY PROTEIN SP140"/>
    <property type="match status" value="1"/>
</dbReference>
<organism evidence="10 11">
    <name type="scientific">Hipposideros armiger</name>
    <name type="common">Great Himalayan leaf-nosed bat</name>
    <dbReference type="NCBI Taxonomy" id="186990"/>
    <lineage>
        <taxon>Eukaryota</taxon>
        <taxon>Metazoa</taxon>
        <taxon>Chordata</taxon>
        <taxon>Craniata</taxon>
        <taxon>Vertebrata</taxon>
        <taxon>Euteleostomi</taxon>
        <taxon>Mammalia</taxon>
        <taxon>Eutheria</taxon>
        <taxon>Laurasiatheria</taxon>
        <taxon>Chiroptera</taxon>
        <taxon>Yinpterochiroptera</taxon>
        <taxon>Rhinolophoidea</taxon>
        <taxon>Hipposideridae</taxon>
        <taxon>Hipposideros</taxon>
    </lineage>
</organism>